<accession>A0A6J7QHM7</accession>
<dbReference type="SUPFAM" id="SSF50447">
    <property type="entry name" value="Translation proteins"/>
    <property type="match status" value="1"/>
</dbReference>
<dbReference type="GO" id="GO:0001514">
    <property type="term" value="P:selenocysteine incorporation"/>
    <property type="evidence" value="ECO:0007669"/>
    <property type="project" value="InterPro"/>
</dbReference>
<proteinExistence type="predicted"/>
<reference evidence="10" key="1">
    <citation type="submission" date="2020-05" db="EMBL/GenBank/DDBJ databases">
        <authorList>
            <person name="Chiriac C."/>
            <person name="Salcher M."/>
            <person name="Ghai R."/>
            <person name="Kavagutti S V."/>
        </authorList>
    </citation>
    <scope>NUCLEOTIDE SEQUENCE</scope>
</reference>
<dbReference type="InterPro" id="IPR050055">
    <property type="entry name" value="EF-Tu_GTPase"/>
</dbReference>
<dbReference type="PANTHER" id="PTHR43721:SF22">
    <property type="entry name" value="ELONGATION FACTOR TU, MITOCHONDRIAL"/>
    <property type="match status" value="1"/>
</dbReference>
<dbReference type="Pfam" id="PF09107">
    <property type="entry name" value="WHD_3rd_SelB"/>
    <property type="match status" value="1"/>
</dbReference>
<organism evidence="10">
    <name type="scientific">freshwater metagenome</name>
    <dbReference type="NCBI Taxonomy" id="449393"/>
    <lineage>
        <taxon>unclassified sequences</taxon>
        <taxon>metagenomes</taxon>
        <taxon>ecological metagenomes</taxon>
    </lineage>
</organism>
<dbReference type="PANTHER" id="PTHR43721">
    <property type="entry name" value="ELONGATION FACTOR TU-RELATED"/>
    <property type="match status" value="1"/>
</dbReference>
<dbReference type="InterPro" id="IPR009000">
    <property type="entry name" value="Transl_B-barrel_sf"/>
</dbReference>
<dbReference type="GO" id="GO:0003723">
    <property type="term" value="F:RNA binding"/>
    <property type="evidence" value="ECO:0007669"/>
    <property type="project" value="InterPro"/>
</dbReference>
<evidence type="ECO:0000313" key="11">
    <source>
        <dbReference type="EMBL" id="CAB5065913.1"/>
    </source>
</evidence>
<dbReference type="InterPro" id="IPR005225">
    <property type="entry name" value="Small_GTP-bd"/>
</dbReference>
<dbReference type="NCBIfam" id="TIGR00231">
    <property type="entry name" value="small_GTP"/>
    <property type="match status" value="1"/>
</dbReference>
<sequence length="575" mass="63393">MTLIATAGHVDHGKTSLVEALTGTNTDRLEEEKRRGLTIDLGFAHSLGSNGEVLSFIDVPGHVRFLRNMLAGVGGIDMCLLVVDAREGWMPQTQEHFDILRLLGVQRGVVALTKSDLLSDHEREEARLLVEMQLENTFLSNATIVETSIHHAASIDLLRQTIANIAHVDRPVKSRPRIWIDRVFSLAGVGTVVTGTLLDAPLTVGTDITILPAGHKGRIRQLHSHNQEVETCQPGSRVAVNVHGISHNDINRGDVLVLPQQWMLSNTLDVELNALPYLAHSITRRGHFLMYIGSDEIEVSLRLIQAESIAPGAAAKARLYLQHPIAVAPQDKFILRETGRDETIAGGIVLDIDPVLRLTKADPQYDLQHLLDERGMMNTNELFLRTGVQATPTVDDVIFSSAMLTAAKAEVFHILNAQRSLAAELQGIELVGLPDHLAQAARTFRPEEAVIENGRLYLPELAPSQKQVHPLVQSFVDALFTPPDPNTFDRALLRRLVQEGHLLNLDGIFFATRTLDQAHEVVKDLLVQHPDGMTTSAFREAANTTRKYAVPLLEALDARGITRRRGDLRIAGPRL</sequence>
<dbReference type="CDD" id="cd04171">
    <property type="entry name" value="SelB"/>
    <property type="match status" value="1"/>
</dbReference>
<dbReference type="GO" id="GO:0003924">
    <property type="term" value="F:GTPase activity"/>
    <property type="evidence" value="ECO:0007669"/>
    <property type="project" value="InterPro"/>
</dbReference>
<dbReference type="InterPro" id="IPR004161">
    <property type="entry name" value="EFTu-like_2"/>
</dbReference>
<dbReference type="PROSITE" id="PS51722">
    <property type="entry name" value="G_TR_2"/>
    <property type="match status" value="1"/>
</dbReference>
<dbReference type="InterPro" id="IPR015191">
    <property type="entry name" value="SelB_WHD4"/>
</dbReference>
<protein>
    <recommendedName>
        <fullName evidence="2">Selenocysteine-specific elongation factor</fullName>
    </recommendedName>
    <alternativeName>
        <fullName evidence="8">SelB translation factor</fullName>
    </alternativeName>
</protein>
<dbReference type="InterPro" id="IPR004535">
    <property type="entry name" value="Transl_elong_SelB"/>
</dbReference>
<comment type="subcellular location">
    <subcellularLocation>
        <location evidence="1">Cytoplasm</location>
    </subcellularLocation>
</comment>
<dbReference type="Gene3D" id="2.40.30.10">
    <property type="entry name" value="Translation factors"/>
    <property type="match status" value="2"/>
</dbReference>
<dbReference type="Gene3D" id="1.10.10.10">
    <property type="entry name" value="Winged helix-like DNA-binding domain superfamily/Winged helix DNA-binding domain"/>
    <property type="match status" value="1"/>
</dbReference>
<keyword evidence="4" id="KW-0547">Nucleotide-binding</keyword>
<evidence type="ECO:0000256" key="2">
    <source>
        <dbReference type="ARBA" id="ARBA00015953"/>
    </source>
</evidence>
<dbReference type="InterPro" id="IPR027417">
    <property type="entry name" value="P-loop_NTPase"/>
</dbReference>
<dbReference type="PRINTS" id="PR00315">
    <property type="entry name" value="ELONGATNFCT"/>
</dbReference>
<dbReference type="InterPro" id="IPR036388">
    <property type="entry name" value="WH-like_DNA-bd_sf"/>
</dbReference>
<dbReference type="SUPFAM" id="SSF50465">
    <property type="entry name" value="EF-Tu/eEF-1alpha/eIF2-gamma C-terminal domain"/>
    <property type="match status" value="1"/>
</dbReference>
<evidence type="ECO:0000256" key="6">
    <source>
        <dbReference type="ARBA" id="ARBA00023134"/>
    </source>
</evidence>
<dbReference type="GO" id="GO:0005829">
    <property type="term" value="C:cytosol"/>
    <property type="evidence" value="ECO:0007669"/>
    <property type="project" value="TreeGrafter"/>
</dbReference>
<evidence type="ECO:0000256" key="1">
    <source>
        <dbReference type="ARBA" id="ARBA00004496"/>
    </source>
</evidence>
<dbReference type="GO" id="GO:0003746">
    <property type="term" value="F:translation elongation factor activity"/>
    <property type="evidence" value="ECO:0007669"/>
    <property type="project" value="InterPro"/>
</dbReference>
<dbReference type="Gene3D" id="3.40.50.300">
    <property type="entry name" value="P-loop containing nucleotide triphosphate hydrolases"/>
    <property type="match status" value="1"/>
</dbReference>
<dbReference type="GO" id="GO:0005525">
    <property type="term" value="F:GTP binding"/>
    <property type="evidence" value="ECO:0007669"/>
    <property type="project" value="UniProtKB-KW"/>
</dbReference>
<dbReference type="SUPFAM" id="SSF46785">
    <property type="entry name" value="Winged helix' DNA-binding domain"/>
    <property type="match status" value="1"/>
</dbReference>
<dbReference type="NCBIfam" id="TIGR00475">
    <property type="entry name" value="selB"/>
    <property type="match status" value="1"/>
</dbReference>
<evidence type="ECO:0000313" key="10">
    <source>
        <dbReference type="EMBL" id="CAB5017188.1"/>
    </source>
</evidence>
<dbReference type="AlphaFoldDB" id="A0A6J7QHM7"/>
<dbReference type="EMBL" id="CAFBQU010000025">
    <property type="protein sequence ID" value="CAB5065913.1"/>
    <property type="molecule type" value="Genomic_DNA"/>
</dbReference>
<evidence type="ECO:0000259" key="9">
    <source>
        <dbReference type="PROSITE" id="PS51722"/>
    </source>
</evidence>
<dbReference type="InterPro" id="IPR036390">
    <property type="entry name" value="WH_DNA-bd_sf"/>
</dbReference>
<gene>
    <name evidence="10" type="ORF">UFOPK4098_00648</name>
    <name evidence="11" type="ORF">UFOPK4347_01047</name>
</gene>
<keyword evidence="6" id="KW-0342">GTP-binding</keyword>
<evidence type="ECO:0000256" key="5">
    <source>
        <dbReference type="ARBA" id="ARBA00022917"/>
    </source>
</evidence>
<dbReference type="InterPro" id="IPR057335">
    <property type="entry name" value="Beta-barrel_SelB"/>
</dbReference>
<evidence type="ECO:0000256" key="8">
    <source>
        <dbReference type="ARBA" id="ARBA00031615"/>
    </source>
</evidence>
<feature type="domain" description="Tr-type G" evidence="9">
    <location>
        <begin position="1"/>
        <end position="172"/>
    </location>
</feature>
<dbReference type="InterPro" id="IPR000795">
    <property type="entry name" value="T_Tr_GTP-bd_dom"/>
</dbReference>
<keyword evidence="5" id="KW-0648">Protein biosynthesis</keyword>
<dbReference type="SUPFAM" id="SSF52540">
    <property type="entry name" value="P-loop containing nucleoside triphosphate hydrolases"/>
    <property type="match status" value="1"/>
</dbReference>
<dbReference type="Pfam" id="PF25461">
    <property type="entry name" value="Beta-barrel_SelB"/>
    <property type="match status" value="1"/>
</dbReference>
<evidence type="ECO:0000256" key="3">
    <source>
        <dbReference type="ARBA" id="ARBA00022490"/>
    </source>
</evidence>
<name>A0A6J7QHM7_9ZZZZ</name>
<comment type="function">
    <text evidence="7">Translation factor necessary for the incorporation of selenocysteine into proteins. It probably replaces EF-Tu for the insertion of selenocysteine directed by the UGA codon. SelB binds GTP and GDP.</text>
</comment>
<keyword evidence="3" id="KW-0963">Cytoplasm</keyword>
<dbReference type="InterPro" id="IPR009001">
    <property type="entry name" value="Transl_elong_EF1A/Init_IF2_C"/>
</dbReference>
<dbReference type="Pfam" id="PF00009">
    <property type="entry name" value="GTP_EFTU"/>
    <property type="match status" value="1"/>
</dbReference>
<dbReference type="EMBL" id="CAFBPN010000025">
    <property type="protein sequence ID" value="CAB5017188.1"/>
    <property type="molecule type" value="Genomic_DNA"/>
</dbReference>
<dbReference type="Pfam" id="PF03144">
    <property type="entry name" value="GTP_EFTU_D2"/>
    <property type="match status" value="1"/>
</dbReference>
<evidence type="ECO:0000256" key="7">
    <source>
        <dbReference type="ARBA" id="ARBA00025526"/>
    </source>
</evidence>
<evidence type="ECO:0000256" key="4">
    <source>
        <dbReference type="ARBA" id="ARBA00022741"/>
    </source>
</evidence>